<evidence type="ECO:0000256" key="2">
    <source>
        <dbReference type="ARBA" id="ARBA00022448"/>
    </source>
</evidence>
<keyword evidence="3 7" id="KW-0812">Transmembrane</keyword>
<feature type="transmembrane region" description="Helical" evidence="7">
    <location>
        <begin position="184"/>
        <end position="206"/>
    </location>
</feature>
<reference evidence="9" key="1">
    <citation type="submission" date="2018-01" db="EMBL/GenBank/DDBJ databases">
        <authorList>
            <person name="Clerissi C."/>
        </authorList>
    </citation>
    <scope>NUCLEOTIDE SEQUENCE</scope>
    <source>
        <strain evidence="9">Cupriavidus sp. LMG 19464</strain>
    </source>
</reference>
<dbReference type="Pfam" id="PF01545">
    <property type="entry name" value="Cation_efflux"/>
    <property type="match status" value="1"/>
</dbReference>
<feature type="transmembrane region" description="Helical" evidence="7">
    <location>
        <begin position="218"/>
        <end position="236"/>
    </location>
</feature>
<protein>
    <submittedName>
        <fullName evidence="9">Cation transporter</fullName>
    </submittedName>
</protein>
<dbReference type="OrthoDB" id="9806522at2"/>
<dbReference type="Proteomes" id="UP000256780">
    <property type="component" value="Chromosome CBM2587_a"/>
</dbReference>
<name>A0A375BI46_9BURK</name>
<evidence type="ECO:0000256" key="5">
    <source>
        <dbReference type="ARBA" id="ARBA00023136"/>
    </source>
</evidence>
<dbReference type="InterPro" id="IPR027469">
    <property type="entry name" value="Cation_efflux_TMD_sf"/>
</dbReference>
<accession>A0A375BI46</accession>
<evidence type="ECO:0000313" key="9">
    <source>
        <dbReference type="EMBL" id="SOY45995.1"/>
    </source>
</evidence>
<dbReference type="SUPFAM" id="SSF160240">
    <property type="entry name" value="Cation efflux protein cytoplasmic domain-like"/>
    <property type="match status" value="1"/>
</dbReference>
<evidence type="ECO:0000256" key="7">
    <source>
        <dbReference type="SAM" id="Phobius"/>
    </source>
</evidence>
<organism evidence="9">
    <name type="scientific">Cupriavidus taiwanensis</name>
    <dbReference type="NCBI Taxonomy" id="164546"/>
    <lineage>
        <taxon>Bacteria</taxon>
        <taxon>Pseudomonadati</taxon>
        <taxon>Pseudomonadota</taxon>
        <taxon>Betaproteobacteria</taxon>
        <taxon>Burkholderiales</taxon>
        <taxon>Burkholderiaceae</taxon>
        <taxon>Cupriavidus</taxon>
    </lineage>
</organism>
<dbReference type="InterPro" id="IPR036837">
    <property type="entry name" value="Cation_efflux_CTD_sf"/>
</dbReference>
<dbReference type="InterPro" id="IPR040177">
    <property type="entry name" value="SLC30A9"/>
</dbReference>
<proteinExistence type="predicted"/>
<dbReference type="GO" id="GO:0016020">
    <property type="term" value="C:membrane"/>
    <property type="evidence" value="ECO:0007669"/>
    <property type="project" value="UniProtKB-SubCell"/>
</dbReference>
<evidence type="ECO:0000256" key="4">
    <source>
        <dbReference type="ARBA" id="ARBA00022989"/>
    </source>
</evidence>
<dbReference type="NCBIfam" id="TIGR01297">
    <property type="entry name" value="CDF"/>
    <property type="match status" value="1"/>
</dbReference>
<feature type="transmembrane region" description="Helical" evidence="7">
    <location>
        <begin position="142"/>
        <end position="163"/>
    </location>
</feature>
<dbReference type="SUPFAM" id="SSF161111">
    <property type="entry name" value="Cation efflux protein transmembrane domain-like"/>
    <property type="match status" value="1"/>
</dbReference>
<dbReference type="PANTHER" id="PTHR13414:SF9">
    <property type="entry name" value="PROTON-COUPLED ZINC ANTIPORTER SLC30A9, MITOCHONDRIAL"/>
    <property type="match status" value="1"/>
</dbReference>
<evidence type="ECO:0000256" key="1">
    <source>
        <dbReference type="ARBA" id="ARBA00004141"/>
    </source>
</evidence>
<gene>
    <name evidence="9" type="ORF">CBM2587_A150063</name>
</gene>
<evidence type="ECO:0000256" key="3">
    <source>
        <dbReference type="ARBA" id="ARBA00022692"/>
    </source>
</evidence>
<dbReference type="RefSeq" id="WP_116356523.1">
    <property type="nucleotide sequence ID" value="NZ_JABTYD010000094.1"/>
</dbReference>
<dbReference type="Gene3D" id="1.20.1510.10">
    <property type="entry name" value="Cation efflux protein transmembrane domain"/>
    <property type="match status" value="1"/>
</dbReference>
<keyword evidence="5 7" id="KW-0472">Membrane</keyword>
<dbReference type="GO" id="GO:0008324">
    <property type="term" value="F:monoatomic cation transmembrane transporter activity"/>
    <property type="evidence" value="ECO:0007669"/>
    <property type="project" value="InterPro"/>
</dbReference>
<sequence>MKQGHEAARQGKASGPAGPVSSAAPAAPSASRIAVYGAIAANVAIAATKFVVATVTGSSAMLSEAIHSTVDTGNELLLLVGMARSRRPADAMHPFGYGKELYFWSLMVAVLLFSVGGGISAYEGVLHMLDPAPLTDPHWNYIVLGFALVFESISFAIALRAFAREKGAQPFWRALRHSKDPTTVTVLAEDATALAGLVIAALGVYASHRLDMPVLDGAASLLIGLLLAGVATLLIVQSRSLLVGEGVDKDMALALRQVVLDDPAVRSAGLPLTMHLGPADVLVTLDVQFHPETVANGAAGAIDRIERRIRARFPQVSRIFIEARLMTAGARAAG</sequence>
<evidence type="ECO:0000259" key="8">
    <source>
        <dbReference type="Pfam" id="PF01545"/>
    </source>
</evidence>
<feature type="region of interest" description="Disordered" evidence="6">
    <location>
        <begin position="1"/>
        <end position="21"/>
    </location>
</feature>
<feature type="transmembrane region" description="Helical" evidence="7">
    <location>
        <begin position="101"/>
        <end position="122"/>
    </location>
</feature>
<comment type="subcellular location">
    <subcellularLocation>
        <location evidence="1">Membrane</location>
        <topology evidence="1">Multi-pass membrane protein</topology>
    </subcellularLocation>
</comment>
<feature type="domain" description="Cation efflux protein transmembrane" evidence="8">
    <location>
        <begin position="38"/>
        <end position="243"/>
    </location>
</feature>
<keyword evidence="2" id="KW-0813">Transport</keyword>
<comment type="caution">
    <text evidence="9">The sequence shown here is derived from an EMBL/GenBank/DDBJ whole genome shotgun (WGS) entry which is preliminary data.</text>
</comment>
<evidence type="ECO:0000256" key="6">
    <source>
        <dbReference type="SAM" id="MobiDB-lite"/>
    </source>
</evidence>
<dbReference type="InterPro" id="IPR058533">
    <property type="entry name" value="Cation_efflux_TM"/>
</dbReference>
<dbReference type="EMBL" id="OFSQ01000007">
    <property type="protein sequence ID" value="SOY45995.1"/>
    <property type="molecule type" value="Genomic_DNA"/>
</dbReference>
<dbReference type="InterPro" id="IPR002524">
    <property type="entry name" value="Cation_efflux"/>
</dbReference>
<dbReference type="GO" id="GO:0006829">
    <property type="term" value="P:zinc ion transport"/>
    <property type="evidence" value="ECO:0007669"/>
    <property type="project" value="InterPro"/>
</dbReference>
<keyword evidence="4 7" id="KW-1133">Transmembrane helix</keyword>
<dbReference type="PANTHER" id="PTHR13414">
    <property type="entry name" value="HUEL-CATION TRANSPORTER"/>
    <property type="match status" value="1"/>
</dbReference>
<dbReference type="AlphaFoldDB" id="A0A375BI46"/>